<sequence length="410" mass="43024">MLLLAVPLALAACSAPPDRAITPATPAAPVVPEGGIDPATTFTPVSVTTMTTPSPVTASDGRTHLAYELLVTNATGAPYRLDKVEVLDATDRKPITTLDGAALAADANLIGGPVGDEGTEDPQQKAQSIPNSATAVVWLDVVPQGPTPTALVHRITGSIGGSPAITSTVGRVDVSTQTAPVLGPPVAGGGQWYASDGCCADDSHHRRGLAPINGTLLVPQRFAIDWYLLDDQHRAWVDDPSKITNFLAYDQAAIASADGVVVDAVDGLPDTTSLPKPPPLPPIKDTVGNHVTLMIAPGVYLLYAHFKPGTVAVERGQKVKKGDVLGHIGSSGNSTAPHLHFQVMTEPTFFPTDSTPFAFDCFRLDGRVTERIWDDVLPEQPTPVLPFAASNDTAQHKAQMPLDRSVLTFC</sequence>
<dbReference type="RefSeq" id="WP_344417196.1">
    <property type="nucleotide sequence ID" value="NZ_BAAAQK010000007.1"/>
</dbReference>
<dbReference type="PANTHER" id="PTHR21666">
    <property type="entry name" value="PEPTIDASE-RELATED"/>
    <property type="match status" value="1"/>
</dbReference>
<dbReference type="EMBL" id="BAAAQK010000007">
    <property type="protein sequence ID" value="GAA1849522.1"/>
    <property type="molecule type" value="Genomic_DNA"/>
</dbReference>
<name>A0ABN2N2C3_9PSEU</name>
<dbReference type="Proteomes" id="UP001500449">
    <property type="component" value="Unassembled WGS sequence"/>
</dbReference>
<keyword evidence="3" id="KW-1185">Reference proteome</keyword>
<comment type="caution">
    <text evidence="2">The sequence shown here is derived from an EMBL/GenBank/DDBJ whole genome shotgun (WGS) entry which is preliminary data.</text>
</comment>
<feature type="domain" description="M23ase beta-sheet core" evidence="1">
    <location>
        <begin position="251"/>
        <end position="345"/>
    </location>
</feature>
<evidence type="ECO:0000259" key="1">
    <source>
        <dbReference type="Pfam" id="PF01551"/>
    </source>
</evidence>
<dbReference type="Gene3D" id="2.70.70.10">
    <property type="entry name" value="Glucose Permease (Domain IIA)"/>
    <property type="match status" value="1"/>
</dbReference>
<dbReference type="SUPFAM" id="SSF51261">
    <property type="entry name" value="Duplicated hybrid motif"/>
    <property type="match status" value="1"/>
</dbReference>
<dbReference type="InterPro" id="IPR011055">
    <property type="entry name" value="Dup_hybrid_motif"/>
</dbReference>
<evidence type="ECO:0000313" key="2">
    <source>
        <dbReference type="EMBL" id="GAA1849522.1"/>
    </source>
</evidence>
<dbReference type="PANTHER" id="PTHR21666:SF270">
    <property type="entry name" value="MUREIN HYDROLASE ACTIVATOR ENVC"/>
    <property type="match status" value="1"/>
</dbReference>
<dbReference type="InterPro" id="IPR016047">
    <property type="entry name" value="M23ase_b-sheet_dom"/>
</dbReference>
<dbReference type="Pfam" id="PF01551">
    <property type="entry name" value="Peptidase_M23"/>
    <property type="match status" value="1"/>
</dbReference>
<gene>
    <name evidence="2" type="ORF">GCM10009836_31640</name>
</gene>
<reference evidence="2 3" key="1">
    <citation type="journal article" date="2019" name="Int. J. Syst. Evol. Microbiol.">
        <title>The Global Catalogue of Microorganisms (GCM) 10K type strain sequencing project: providing services to taxonomists for standard genome sequencing and annotation.</title>
        <authorList>
            <consortium name="The Broad Institute Genomics Platform"/>
            <consortium name="The Broad Institute Genome Sequencing Center for Infectious Disease"/>
            <person name="Wu L."/>
            <person name="Ma J."/>
        </authorList>
    </citation>
    <scope>NUCLEOTIDE SEQUENCE [LARGE SCALE GENOMIC DNA]</scope>
    <source>
        <strain evidence="2 3">JCM 16009</strain>
    </source>
</reference>
<evidence type="ECO:0000313" key="3">
    <source>
        <dbReference type="Proteomes" id="UP001500449"/>
    </source>
</evidence>
<protein>
    <submittedName>
        <fullName evidence="2">M23 family metallopeptidase</fullName>
    </submittedName>
</protein>
<accession>A0ABN2N2C3</accession>
<dbReference type="InterPro" id="IPR050570">
    <property type="entry name" value="Cell_wall_metabolism_enzyme"/>
</dbReference>
<proteinExistence type="predicted"/>
<dbReference type="CDD" id="cd12797">
    <property type="entry name" value="M23_peptidase"/>
    <property type="match status" value="1"/>
</dbReference>
<organism evidence="2 3">
    <name type="scientific">Pseudonocardia ailaonensis</name>
    <dbReference type="NCBI Taxonomy" id="367279"/>
    <lineage>
        <taxon>Bacteria</taxon>
        <taxon>Bacillati</taxon>
        <taxon>Actinomycetota</taxon>
        <taxon>Actinomycetes</taxon>
        <taxon>Pseudonocardiales</taxon>
        <taxon>Pseudonocardiaceae</taxon>
        <taxon>Pseudonocardia</taxon>
    </lineage>
</organism>